<organism evidence="2 3">
    <name type="scientific">Pisolithus microcarpus 441</name>
    <dbReference type="NCBI Taxonomy" id="765257"/>
    <lineage>
        <taxon>Eukaryota</taxon>
        <taxon>Fungi</taxon>
        <taxon>Dikarya</taxon>
        <taxon>Basidiomycota</taxon>
        <taxon>Agaricomycotina</taxon>
        <taxon>Agaricomycetes</taxon>
        <taxon>Agaricomycetidae</taxon>
        <taxon>Boletales</taxon>
        <taxon>Sclerodermatineae</taxon>
        <taxon>Pisolithaceae</taxon>
        <taxon>Pisolithus</taxon>
    </lineage>
</organism>
<accession>A0A0D0A409</accession>
<dbReference type="OrthoDB" id="2711157at2759"/>
<gene>
    <name evidence="2" type="ORF">PISMIDRAFT_6992</name>
</gene>
<feature type="compositionally biased region" description="Polar residues" evidence="1">
    <location>
        <begin position="116"/>
        <end position="143"/>
    </location>
</feature>
<evidence type="ECO:0000313" key="3">
    <source>
        <dbReference type="Proteomes" id="UP000054018"/>
    </source>
</evidence>
<protein>
    <submittedName>
        <fullName evidence="2">Uncharacterized protein</fullName>
    </submittedName>
</protein>
<dbReference type="HOGENOM" id="CLU_1489567_0_0_1"/>
<proteinExistence type="predicted"/>
<dbReference type="AlphaFoldDB" id="A0A0D0A409"/>
<feature type="compositionally biased region" description="Low complexity" evidence="1">
    <location>
        <begin position="92"/>
        <end position="110"/>
    </location>
</feature>
<feature type="region of interest" description="Disordered" evidence="1">
    <location>
        <begin position="1"/>
        <end position="181"/>
    </location>
</feature>
<evidence type="ECO:0000313" key="2">
    <source>
        <dbReference type="EMBL" id="KIK29112.1"/>
    </source>
</evidence>
<keyword evidence="3" id="KW-1185">Reference proteome</keyword>
<reference evidence="2 3" key="1">
    <citation type="submission" date="2014-04" db="EMBL/GenBank/DDBJ databases">
        <authorList>
            <consortium name="DOE Joint Genome Institute"/>
            <person name="Kuo A."/>
            <person name="Kohler A."/>
            <person name="Costa M.D."/>
            <person name="Nagy L.G."/>
            <person name="Floudas D."/>
            <person name="Copeland A."/>
            <person name="Barry K.W."/>
            <person name="Cichocki N."/>
            <person name="Veneault-Fourrey C."/>
            <person name="LaButti K."/>
            <person name="Lindquist E.A."/>
            <person name="Lipzen A."/>
            <person name="Lundell T."/>
            <person name="Morin E."/>
            <person name="Murat C."/>
            <person name="Sun H."/>
            <person name="Tunlid A."/>
            <person name="Henrissat B."/>
            <person name="Grigoriev I.V."/>
            <person name="Hibbett D.S."/>
            <person name="Martin F."/>
            <person name="Nordberg H.P."/>
            <person name="Cantor M.N."/>
            <person name="Hua S.X."/>
        </authorList>
    </citation>
    <scope>NUCLEOTIDE SEQUENCE [LARGE SCALE GENOMIC DNA]</scope>
    <source>
        <strain evidence="2 3">441</strain>
    </source>
</reference>
<name>A0A0D0A409_9AGAM</name>
<reference evidence="3" key="2">
    <citation type="submission" date="2015-01" db="EMBL/GenBank/DDBJ databases">
        <title>Evolutionary Origins and Diversification of the Mycorrhizal Mutualists.</title>
        <authorList>
            <consortium name="DOE Joint Genome Institute"/>
            <consortium name="Mycorrhizal Genomics Consortium"/>
            <person name="Kohler A."/>
            <person name="Kuo A."/>
            <person name="Nagy L.G."/>
            <person name="Floudas D."/>
            <person name="Copeland A."/>
            <person name="Barry K.W."/>
            <person name="Cichocki N."/>
            <person name="Veneault-Fourrey C."/>
            <person name="LaButti K."/>
            <person name="Lindquist E.A."/>
            <person name="Lipzen A."/>
            <person name="Lundell T."/>
            <person name="Morin E."/>
            <person name="Murat C."/>
            <person name="Riley R."/>
            <person name="Ohm R."/>
            <person name="Sun H."/>
            <person name="Tunlid A."/>
            <person name="Henrissat B."/>
            <person name="Grigoriev I.V."/>
            <person name="Hibbett D.S."/>
            <person name="Martin F."/>
        </authorList>
    </citation>
    <scope>NUCLEOTIDE SEQUENCE [LARGE SCALE GENOMIC DNA]</scope>
    <source>
        <strain evidence="3">441</strain>
    </source>
</reference>
<dbReference type="EMBL" id="KN833690">
    <property type="protein sequence ID" value="KIK29112.1"/>
    <property type="molecule type" value="Genomic_DNA"/>
</dbReference>
<sequence length="181" mass="17508">MGNTTSASSQPPSGNTTSSNAPAKPAFPFGSAAAPSSSGSSNPAPSTTATEGLKSTFSFTGSQGGNTTSAFGSAPGNDFAPKPTFTFNPPAGTGSSSSGQPSTTTTSQPTFGAPSALSSSTFGGQPLTSSTPGTAESTTQPQSVFGKPSGTAPSAFGFSTAPGNAAFSFGKPASQNQKQEQ</sequence>
<evidence type="ECO:0000256" key="1">
    <source>
        <dbReference type="SAM" id="MobiDB-lite"/>
    </source>
</evidence>
<feature type="compositionally biased region" description="Low complexity" evidence="1">
    <location>
        <begin position="21"/>
        <end position="46"/>
    </location>
</feature>
<dbReference type="Proteomes" id="UP000054018">
    <property type="component" value="Unassembled WGS sequence"/>
</dbReference>
<feature type="compositionally biased region" description="Polar residues" evidence="1">
    <location>
        <begin position="1"/>
        <end position="20"/>
    </location>
</feature>
<feature type="compositionally biased region" description="Polar residues" evidence="1">
    <location>
        <begin position="47"/>
        <end position="71"/>
    </location>
</feature>